<accession>A0ABU8FJS9</accession>
<evidence type="ECO:0000313" key="2">
    <source>
        <dbReference type="EMBL" id="MEI4802942.1"/>
    </source>
</evidence>
<sequence length="436" mass="52296">MFEQEVFLSILDKTEMAYICKKFKLNVTGFQRDMTNAPIKALVNAIKTALTNGMKKKRRNQKGDHLPYEDMLHQMAEETLNKHRYISELGFEEFIVRMEVCSDVKICEIFAIVYYQYFEEYQKNFIQMVENVRNNKYVFSGLSNQLDSTPLEKIYKVIRNQIVEDDTYTFLKNFENEILESNYKEEYLKINKSTLDEEATFRLLASSSKNMYLCILLSFLLKEERYKSEQYVPLIEVIVSKIYTKRLEENVKELKTLETEQIEFKKMNEILEKENENFIELLANLNVEYSSQKEELQNIHKYLKEIEDENSRLKKILEKNEPLQMFFLRLISENDFMIVTKDVEQFMNTPFEGVTISPSQFRKQLKRNDKNYLQNQIIFITRVSFSTGGDWYRFKQLLDEHQLRYEEIGQYDICSYIKEIIECLNRKEIFVYADEI</sequence>
<dbReference type="RefSeq" id="WP_336473382.1">
    <property type="nucleotide sequence ID" value="NZ_JBAWSX010000010.1"/>
</dbReference>
<reference evidence="2 3" key="1">
    <citation type="submission" date="2024-01" db="EMBL/GenBank/DDBJ databases">
        <title>Seven novel Bacillus-like species.</title>
        <authorList>
            <person name="Liu G."/>
        </authorList>
    </citation>
    <scope>NUCLEOTIDE SEQUENCE [LARGE SCALE GENOMIC DNA]</scope>
    <source>
        <strain evidence="2 3">FJAT-51639</strain>
    </source>
</reference>
<dbReference type="Proteomes" id="UP001372526">
    <property type="component" value="Unassembled WGS sequence"/>
</dbReference>
<organism evidence="2 3">
    <name type="scientific">Bacillus bruguierae</name>
    <dbReference type="NCBI Taxonomy" id="3127667"/>
    <lineage>
        <taxon>Bacteria</taxon>
        <taxon>Bacillati</taxon>
        <taxon>Bacillota</taxon>
        <taxon>Bacilli</taxon>
        <taxon>Bacillales</taxon>
        <taxon>Bacillaceae</taxon>
        <taxon>Bacillus</taxon>
    </lineage>
</organism>
<evidence type="ECO:0000313" key="3">
    <source>
        <dbReference type="Proteomes" id="UP001372526"/>
    </source>
</evidence>
<comment type="caution">
    <text evidence="2">The sequence shown here is derived from an EMBL/GenBank/DDBJ whole genome shotgun (WGS) entry which is preliminary data.</text>
</comment>
<feature type="coiled-coil region" evidence="1">
    <location>
        <begin position="254"/>
        <end position="319"/>
    </location>
</feature>
<proteinExistence type="predicted"/>
<keyword evidence="1" id="KW-0175">Coiled coil</keyword>
<dbReference type="EMBL" id="JBAWSX010000010">
    <property type="protein sequence ID" value="MEI4802942.1"/>
    <property type="molecule type" value="Genomic_DNA"/>
</dbReference>
<keyword evidence="3" id="KW-1185">Reference proteome</keyword>
<evidence type="ECO:0000256" key="1">
    <source>
        <dbReference type="SAM" id="Coils"/>
    </source>
</evidence>
<gene>
    <name evidence="2" type="ORF">WAZ07_16815</name>
</gene>
<protein>
    <submittedName>
        <fullName evidence="2">Uncharacterized protein</fullName>
    </submittedName>
</protein>
<name>A0ABU8FJS9_9BACI</name>